<accession>M5BUA9</accession>
<dbReference type="PANTHER" id="PTHR43651">
    <property type="entry name" value="1,4-ALPHA-GLUCAN-BRANCHING ENZYME"/>
    <property type="match status" value="1"/>
</dbReference>
<evidence type="ECO:0000313" key="4">
    <source>
        <dbReference type="Proteomes" id="UP000012065"/>
    </source>
</evidence>
<dbReference type="Pfam" id="PF02806">
    <property type="entry name" value="Alpha-amylase_C"/>
    <property type="match status" value="1"/>
</dbReference>
<dbReference type="Proteomes" id="UP000012065">
    <property type="component" value="Unassembled WGS sequence"/>
</dbReference>
<dbReference type="SUPFAM" id="SSF51011">
    <property type="entry name" value="Glycosyl hydrolase domain"/>
    <property type="match status" value="1"/>
</dbReference>
<feature type="domain" description="Alpha-amylase/branching enzyme C-terminal all beta" evidence="2">
    <location>
        <begin position="17"/>
        <end position="110"/>
    </location>
</feature>
<proteinExistence type="predicted"/>
<evidence type="ECO:0000313" key="3">
    <source>
        <dbReference type="EMBL" id="CCO27317.1"/>
    </source>
</evidence>
<name>M5BUA9_THACB</name>
<dbReference type="InterPro" id="IPR006048">
    <property type="entry name" value="A-amylase/branching_C"/>
</dbReference>
<dbReference type="FunFam" id="2.60.40.1180:FF:000003">
    <property type="entry name" value="1,4-alpha-glucan-branching enzyme, chloroplastic/amyloplastic"/>
    <property type="match status" value="1"/>
</dbReference>
<protein>
    <submittedName>
        <fullName evidence="3">1,4-alpha-glucan branching enzyme</fullName>
        <ecNumber evidence="3">2.4.1.18</ecNumber>
    </submittedName>
</protein>
<comment type="caution">
    <text evidence="3">The sequence shown here is derived from an EMBL/GenBank/DDBJ whole genome shotgun (WGS) entry which is preliminary data.</text>
</comment>
<organism evidence="3 4">
    <name type="scientific">Thanatephorus cucumeris (strain AG1-IB / isolate 7/3/14)</name>
    <name type="common">Lettuce bottom rot fungus</name>
    <name type="synonym">Rhizoctonia solani</name>
    <dbReference type="NCBI Taxonomy" id="1108050"/>
    <lineage>
        <taxon>Eukaryota</taxon>
        <taxon>Fungi</taxon>
        <taxon>Dikarya</taxon>
        <taxon>Basidiomycota</taxon>
        <taxon>Agaricomycotina</taxon>
        <taxon>Agaricomycetes</taxon>
        <taxon>Cantharellales</taxon>
        <taxon>Ceratobasidiaceae</taxon>
        <taxon>Rhizoctonia</taxon>
        <taxon>Rhizoctonia solani AG-1</taxon>
    </lineage>
</organism>
<sequence>MNNAEEKYKWIDSEPAYVSLKNQDDKVIVFERGGLLFAFNFHPTNSFADYRVGIEQEGRYRPVLSTDEKRFAGHDRIDYNIDHFTTPLGWNNRKNWMHIYLPSRTAVVFAKQD</sequence>
<reference evidence="3 4" key="1">
    <citation type="journal article" date="2013" name="J. Biotechnol.">
        <title>Establishment and interpretation of the genome sequence of the phytopathogenic fungus Rhizoctonia solani AG1-IB isolate 7/3/14.</title>
        <authorList>
            <person name="Wibberg D.W."/>
            <person name="Jelonek L.J."/>
            <person name="Rupp O.R."/>
            <person name="Hennig M.H."/>
            <person name="Eikmeyer F.E."/>
            <person name="Goesmann A.G."/>
            <person name="Hartmann A.H."/>
            <person name="Borriss R.B."/>
            <person name="Grosch R.G."/>
            <person name="Puehler A.P."/>
            <person name="Schlueter A.S."/>
        </authorList>
    </citation>
    <scope>NUCLEOTIDE SEQUENCE [LARGE SCALE GENOMIC DNA]</scope>
    <source>
        <strain evidence="4">AG1-IB / isolate 7/3/14</strain>
    </source>
</reference>
<dbReference type="Gene3D" id="2.60.40.1180">
    <property type="entry name" value="Golgi alpha-mannosidase II"/>
    <property type="match status" value="1"/>
</dbReference>
<dbReference type="AlphaFoldDB" id="M5BUA9"/>
<keyword evidence="3" id="KW-0808">Transferase</keyword>
<dbReference type="GO" id="GO:0043169">
    <property type="term" value="F:cation binding"/>
    <property type="evidence" value="ECO:0007669"/>
    <property type="project" value="InterPro"/>
</dbReference>
<dbReference type="GO" id="GO:0005737">
    <property type="term" value="C:cytoplasm"/>
    <property type="evidence" value="ECO:0007669"/>
    <property type="project" value="TreeGrafter"/>
</dbReference>
<dbReference type="HOGENOM" id="CLU_172007_0_0_1"/>
<dbReference type="PANTHER" id="PTHR43651:SF3">
    <property type="entry name" value="1,4-ALPHA-GLUCAN-BRANCHING ENZYME"/>
    <property type="match status" value="1"/>
</dbReference>
<dbReference type="InterPro" id="IPR013780">
    <property type="entry name" value="Glyco_hydro_b"/>
</dbReference>
<evidence type="ECO:0000259" key="2">
    <source>
        <dbReference type="Pfam" id="PF02806"/>
    </source>
</evidence>
<comment type="pathway">
    <text evidence="1">Glycan biosynthesis; glycogen biosynthesis.</text>
</comment>
<evidence type="ECO:0000256" key="1">
    <source>
        <dbReference type="ARBA" id="ARBA00004964"/>
    </source>
</evidence>
<dbReference type="GO" id="GO:0005978">
    <property type="term" value="P:glycogen biosynthetic process"/>
    <property type="evidence" value="ECO:0007669"/>
    <property type="project" value="TreeGrafter"/>
</dbReference>
<dbReference type="EC" id="2.4.1.18" evidence="3"/>
<gene>
    <name evidence="3" type="ORF">BN14_01355</name>
</gene>
<keyword evidence="3" id="KW-0328">Glycosyltransferase</keyword>
<dbReference type="GO" id="GO:0003844">
    <property type="term" value="F:1,4-alpha-glucan branching enzyme activity"/>
    <property type="evidence" value="ECO:0007669"/>
    <property type="project" value="UniProtKB-EC"/>
</dbReference>
<dbReference type="EMBL" id="CAOJ01001765">
    <property type="protein sequence ID" value="CCO27317.1"/>
    <property type="molecule type" value="Genomic_DNA"/>
</dbReference>